<comment type="caution">
    <text evidence="1">The sequence shown here is derived from an EMBL/GenBank/DDBJ whole genome shotgun (WGS) entry which is preliminary data.</text>
</comment>
<organism evidence="1 2">
    <name type="scientific">Anaerococcus faecalis</name>
    <dbReference type="NCBI Taxonomy" id="2742993"/>
    <lineage>
        <taxon>Bacteria</taxon>
        <taxon>Bacillati</taxon>
        <taxon>Bacillota</taxon>
        <taxon>Tissierellia</taxon>
        <taxon>Tissierellales</taxon>
        <taxon>Peptoniphilaceae</taxon>
        <taxon>Anaerococcus</taxon>
    </lineage>
</organism>
<dbReference type="Proteomes" id="UP000540919">
    <property type="component" value="Unassembled WGS sequence"/>
</dbReference>
<dbReference type="EMBL" id="JABVBA010000004">
    <property type="protein sequence ID" value="NVF11455.1"/>
    <property type="molecule type" value="Genomic_DNA"/>
</dbReference>
<sequence>MILEKIKLCILNASAPLVHLQKKSGSSSKKIKNLVNSMVAEDKKL</sequence>
<reference evidence="1 2" key="1">
    <citation type="submission" date="2020-06" db="EMBL/GenBank/DDBJ databases">
        <title>Anaerococcus sp. nov., isolated form swine feces.</title>
        <authorList>
            <person name="Yu S."/>
        </authorList>
    </citation>
    <scope>NUCLEOTIDE SEQUENCE [LARGE SCALE GENOMIC DNA]</scope>
    <source>
        <strain evidence="1 2">AGMB00486</strain>
    </source>
</reference>
<keyword evidence="2" id="KW-1185">Reference proteome</keyword>
<dbReference type="RefSeq" id="WP_154541750.1">
    <property type="nucleotide sequence ID" value="NZ_JABVBA010000004.1"/>
</dbReference>
<protein>
    <submittedName>
        <fullName evidence="1">Uncharacterized protein</fullName>
    </submittedName>
</protein>
<gene>
    <name evidence="1" type="ORF">HV819_05590</name>
</gene>
<accession>A0ABX2N9Y1</accession>
<name>A0ABX2N9Y1_9FIRM</name>
<evidence type="ECO:0000313" key="2">
    <source>
        <dbReference type="Proteomes" id="UP000540919"/>
    </source>
</evidence>
<proteinExistence type="predicted"/>
<evidence type="ECO:0000313" key="1">
    <source>
        <dbReference type="EMBL" id="NVF11455.1"/>
    </source>
</evidence>